<protein>
    <submittedName>
        <fullName evidence="2">Uncharacterized protein</fullName>
    </submittedName>
</protein>
<feature type="compositionally biased region" description="Polar residues" evidence="1">
    <location>
        <begin position="29"/>
        <end position="40"/>
    </location>
</feature>
<feature type="region of interest" description="Disordered" evidence="1">
    <location>
        <begin position="29"/>
        <end position="113"/>
    </location>
</feature>
<dbReference type="EMBL" id="JAZDWU010000002">
    <property type="protein sequence ID" value="KAL0009976.1"/>
    <property type="molecule type" value="Genomic_DNA"/>
</dbReference>
<proteinExistence type="predicted"/>
<organism evidence="2 3">
    <name type="scientific">Lithocarpus litseifolius</name>
    <dbReference type="NCBI Taxonomy" id="425828"/>
    <lineage>
        <taxon>Eukaryota</taxon>
        <taxon>Viridiplantae</taxon>
        <taxon>Streptophyta</taxon>
        <taxon>Embryophyta</taxon>
        <taxon>Tracheophyta</taxon>
        <taxon>Spermatophyta</taxon>
        <taxon>Magnoliopsida</taxon>
        <taxon>eudicotyledons</taxon>
        <taxon>Gunneridae</taxon>
        <taxon>Pentapetalae</taxon>
        <taxon>rosids</taxon>
        <taxon>fabids</taxon>
        <taxon>Fagales</taxon>
        <taxon>Fagaceae</taxon>
        <taxon>Lithocarpus</taxon>
    </lineage>
</organism>
<name>A0AAW2DLQ3_9ROSI</name>
<dbReference type="AlphaFoldDB" id="A0AAW2DLQ3"/>
<reference evidence="2 3" key="1">
    <citation type="submission" date="2024-01" db="EMBL/GenBank/DDBJ databases">
        <title>A telomere-to-telomere, gap-free genome of sweet tea (Lithocarpus litseifolius).</title>
        <authorList>
            <person name="Zhou J."/>
        </authorList>
    </citation>
    <scope>NUCLEOTIDE SEQUENCE [LARGE SCALE GENOMIC DNA]</scope>
    <source>
        <strain evidence="2">Zhou-2022a</strain>
        <tissue evidence="2">Leaf</tissue>
    </source>
</reference>
<feature type="compositionally biased region" description="Basic and acidic residues" evidence="1">
    <location>
        <begin position="46"/>
        <end position="59"/>
    </location>
</feature>
<keyword evidence="3" id="KW-1185">Reference proteome</keyword>
<dbReference type="Proteomes" id="UP001459277">
    <property type="component" value="Unassembled WGS sequence"/>
</dbReference>
<comment type="caution">
    <text evidence="2">The sequence shown here is derived from an EMBL/GenBank/DDBJ whole genome shotgun (WGS) entry which is preliminary data.</text>
</comment>
<gene>
    <name evidence="2" type="ORF">SO802_005084</name>
</gene>
<sequence>MKLTYEAYDGSYFYDAFLKDVQEKSVETILNPQKPSSTAAAQKPPLPDKKVMRSNRVDDQDVSSGTSPSPQAGARRLRKPLSPLNGSSCSSDDEITSSRSDSPSFIPLPPPPPPFKIRPHEYTAYVWVHSDNSSSFDLADSMTGSPDVNVKAEHFIGNYWRS</sequence>
<evidence type="ECO:0000313" key="3">
    <source>
        <dbReference type="Proteomes" id="UP001459277"/>
    </source>
</evidence>
<accession>A0AAW2DLQ3</accession>
<evidence type="ECO:0000256" key="1">
    <source>
        <dbReference type="SAM" id="MobiDB-lite"/>
    </source>
</evidence>
<evidence type="ECO:0000313" key="2">
    <source>
        <dbReference type="EMBL" id="KAL0009976.1"/>
    </source>
</evidence>